<proteinExistence type="predicted"/>
<dbReference type="SUPFAM" id="SSF54695">
    <property type="entry name" value="POZ domain"/>
    <property type="match status" value="1"/>
</dbReference>
<comment type="caution">
    <text evidence="3">The sequence shown here is derived from an EMBL/GenBank/DDBJ whole genome shotgun (WGS) entry which is preliminary data.</text>
</comment>
<dbReference type="PROSITE" id="PS50097">
    <property type="entry name" value="BTB"/>
    <property type="match status" value="1"/>
</dbReference>
<dbReference type="InterPro" id="IPR000210">
    <property type="entry name" value="BTB/POZ_dom"/>
</dbReference>
<keyword evidence="4" id="KW-1185">Reference proteome</keyword>
<evidence type="ECO:0000313" key="3">
    <source>
        <dbReference type="EMBL" id="KAK8029530.1"/>
    </source>
</evidence>
<dbReference type="PANTHER" id="PTHR47843:SF2">
    <property type="entry name" value="BTB DOMAIN-CONTAINING PROTEIN"/>
    <property type="match status" value="1"/>
</dbReference>
<reference evidence="3 4" key="1">
    <citation type="submission" date="2023-01" db="EMBL/GenBank/DDBJ databases">
        <title>Analysis of 21 Apiospora genomes using comparative genomics revels a genus with tremendous synthesis potential of carbohydrate active enzymes and secondary metabolites.</title>
        <authorList>
            <person name="Sorensen T."/>
        </authorList>
    </citation>
    <scope>NUCLEOTIDE SEQUENCE [LARGE SCALE GENOMIC DNA]</scope>
    <source>
        <strain evidence="3 4">CBS 33761</strain>
    </source>
</reference>
<gene>
    <name evidence="3" type="ORF">PG993_010821</name>
</gene>
<feature type="region of interest" description="Disordered" evidence="1">
    <location>
        <begin position="82"/>
        <end position="107"/>
    </location>
</feature>
<feature type="compositionally biased region" description="Polar residues" evidence="1">
    <location>
        <begin position="82"/>
        <end position="103"/>
    </location>
</feature>
<name>A0ABR1SCJ2_9PEZI</name>
<sequence length="162" mass="18362">MAASPFENIVSSETFQILVGPQEREFTVHEAAFTRVSERFNTLFHGDFKEARERLARLEDVDEHTFARFCEFAYTGNYAISSTRTPSQLGPKTPVGHQTTSDPPSDFDTNYDAWQAKVISLKSKKKKKLGASEAPQPSKKDEIWARFLCLSFYKTDPSFAPI</sequence>
<dbReference type="InterPro" id="IPR011333">
    <property type="entry name" value="SKP1/BTB/POZ_sf"/>
</dbReference>
<feature type="domain" description="BTB" evidence="2">
    <location>
        <begin position="13"/>
        <end position="82"/>
    </location>
</feature>
<evidence type="ECO:0000259" key="2">
    <source>
        <dbReference type="PROSITE" id="PS50097"/>
    </source>
</evidence>
<dbReference type="Pfam" id="PF00651">
    <property type="entry name" value="BTB"/>
    <property type="match status" value="1"/>
</dbReference>
<dbReference type="Proteomes" id="UP001444661">
    <property type="component" value="Unassembled WGS sequence"/>
</dbReference>
<dbReference type="PANTHER" id="PTHR47843">
    <property type="entry name" value="BTB DOMAIN-CONTAINING PROTEIN-RELATED"/>
    <property type="match status" value="1"/>
</dbReference>
<evidence type="ECO:0000256" key="1">
    <source>
        <dbReference type="SAM" id="MobiDB-lite"/>
    </source>
</evidence>
<dbReference type="EMBL" id="JAQQWK010000010">
    <property type="protein sequence ID" value="KAK8029530.1"/>
    <property type="molecule type" value="Genomic_DNA"/>
</dbReference>
<protein>
    <recommendedName>
        <fullName evidence="2">BTB domain-containing protein</fullName>
    </recommendedName>
</protein>
<organism evidence="3 4">
    <name type="scientific">Apiospora rasikravindrae</name>
    <dbReference type="NCBI Taxonomy" id="990691"/>
    <lineage>
        <taxon>Eukaryota</taxon>
        <taxon>Fungi</taxon>
        <taxon>Dikarya</taxon>
        <taxon>Ascomycota</taxon>
        <taxon>Pezizomycotina</taxon>
        <taxon>Sordariomycetes</taxon>
        <taxon>Xylariomycetidae</taxon>
        <taxon>Amphisphaeriales</taxon>
        <taxon>Apiosporaceae</taxon>
        <taxon>Apiospora</taxon>
    </lineage>
</organism>
<dbReference type="Gene3D" id="3.30.710.10">
    <property type="entry name" value="Potassium Channel Kv1.1, Chain A"/>
    <property type="match status" value="1"/>
</dbReference>
<accession>A0ABR1SCJ2</accession>
<evidence type="ECO:0000313" key="4">
    <source>
        <dbReference type="Proteomes" id="UP001444661"/>
    </source>
</evidence>